<dbReference type="PANTHER" id="PTHR46652:SF3">
    <property type="entry name" value="LEUCINE-RICH REPEAT-CONTAINING PROTEIN 9"/>
    <property type="match status" value="1"/>
</dbReference>
<protein>
    <recommendedName>
        <fullName evidence="5">SLH domain-containing protein</fullName>
    </recommendedName>
</protein>
<dbReference type="PANTHER" id="PTHR46652">
    <property type="entry name" value="LEUCINE-RICH REPEAT AND IQ DOMAIN-CONTAINING PROTEIN 1-RELATED"/>
    <property type="match status" value="1"/>
</dbReference>
<keyword evidence="2" id="KW-0677">Repeat</keyword>
<dbReference type="Gene3D" id="3.80.10.10">
    <property type="entry name" value="Ribonuclease Inhibitor"/>
    <property type="match status" value="3"/>
</dbReference>
<feature type="region of interest" description="Disordered" evidence="3">
    <location>
        <begin position="858"/>
        <end position="884"/>
    </location>
</feature>
<dbReference type="SMART" id="SM00369">
    <property type="entry name" value="LRR_TYP"/>
    <property type="match status" value="6"/>
</dbReference>
<dbReference type="PROSITE" id="PS00018">
    <property type="entry name" value="EF_HAND_1"/>
    <property type="match status" value="1"/>
</dbReference>
<keyword evidence="1" id="KW-0433">Leucine-rich repeat</keyword>
<dbReference type="Proteomes" id="UP000266340">
    <property type="component" value="Unassembled WGS sequence"/>
</dbReference>
<evidence type="ECO:0000256" key="4">
    <source>
        <dbReference type="SAM" id="SignalP"/>
    </source>
</evidence>
<dbReference type="InterPro" id="IPR025875">
    <property type="entry name" value="Leu-rich_rpt_4"/>
</dbReference>
<dbReference type="Pfam" id="PF12799">
    <property type="entry name" value="LRR_4"/>
    <property type="match status" value="5"/>
</dbReference>
<accession>A0A398CHC5</accession>
<dbReference type="InterPro" id="IPR032675">
    <property type="entry name" value="LRR_dom_sf"/>
</dbReference>
<dbReference type="InterPro" id="IPR003591">
    <property type="entry name" value="Leu-rich_rpt_typical-subtyp"/>
</dbReference>
<feature type="domain" description="SLH" evidence="5">
    <location>
        <begin position="734"/>
        <end position="797"/>
    </location>
</feature>
<dbReference type="SUPFAM" id="SSF52058">
    <property type="entry name" value="L domain-like"/>
    <property type="match status" value="2"/>
</dbReference>
<dbReference type="RefSeq" id="WP_119149930.1">
    <property type="nucleotide sequence ID" value="NZ_JBHSOV010000020.1"/>
</dbReference>
<feature type="compositionally biased region" description="Low complexity" evidence="3">
    <location>
        <begin position="863"/>
        <end position="880"/>
    </location>
</feature>
<dbReference type="SMART" id="SM00365">
    <property type="entry name" value="LRR_SD22"/>
    <property type="match status" value="8"/>
</dbReference>
<dbReference type="AlphaFoldDB" id="A0A398CHC5"/>
<dbReference type="PROSITE" id="PS51450">
    <property type="entry name" value="LRR"/>
    <property type="match status" value="7"/>
</dbReference>
<proteinExistence type="predicted"/>
<dbReference type="InterPro" id="IPR018247">
    <property type="entry name" value="EF_Hand_1_Ca_BS"/>
</dbReference>
<reference evidence="6 7" key="1">
    <citation type="submission" date="2018-09" db="EMBL/GenBank/DDBJ databases">
        <title>Cohnella cavernae sp. nov., isolated from a karst cave.</title>
        <authorList>
            <person name="Zhu H."/>
        </authorList>
    </citation>
    <scope>NUCLEOTIDE SEQUENCE [LARGE SCALE GENOMIC DNA]</scope>
    <source>
        <strain evidence="6 7">K2E09-144</strain>
    </source>
</reference>
<evidence type="ECO:0000313" key="7">
    <source>
        <dbReference type="Proteomes" id="UP000266340"/>
    </source>
</evidence>
<evidence type="ECO:0000256" key="1">
    <source>
        <dbReference type="ARBA" id="ARBA00022614"/>
    </source>
</evidence>
<dbReference type="EMBL" id="QXJM01000039">
    <property type="protein sequence ID" value="RIE01880.1"/>
    <property type="molecule type" value="Genomic_DNA"/>
</dbReference>
<dbReference type="InterPro" id="IPR001119">
    <property type="entry name" value="SLH_dom"/>
</dbReference>
<dbReference type="OrthoDB" id="2680104at2"/>
<feature type="signal peptide" evidence="4">
    <location>
        <begin position="1"/>
        <end position="35"/>
    </location>
</feature>
<sequence>MTTKRMKKLCAATAFLMLLLSAGNAVGNVSGTAFAADDGSPVVNFPDANLKKALLEIGVDTNKDGQITQAEMAARADPYHMATGLASLGLGNKNIKDLTGLEYAVNVRTLSLSDNPVTDLTPVAGMPSLESIGLSNTPVRDLSPLGQLAELRFMEIRNAKSLDLSTITSLTHLEFLYADQSNLRDIGPLASLTKLKVLHLFNNQISDISPLANLSDLREVSIRLNKITDIAAFSNKPYMHTLWLSNNQIGNVGGLTNVPSLSWLELDYNRIRDISSFSALTNMRELNLDYNEISDLSPLTGLTKLEKLGAYGNKIESVSPLAGMTKLTNLYLGENRIQDIAPLASLKALKELLLGKNPLRGIGALKNLTGLTSLSLIETKSSDIGALAGLTSLKELNLPNNSISNIAALAGLTDLKELNLQNNSISDIAVLGNLENLTGLWMDGNPTIRDASPILKLSKLTDLKLDKNVASSIAPVVTGVADGIYNTDRVISFNRGTATLNDKPFASGTTVSEEGAYSLYVRDQAGLDKDIHFVIDKQPPVVTGVVNGATYEQAVSITYNEGKAALNGKPLGNGATVGEDGAYTLIVTDEANNSTTVRFTLLQSGPKVRGVASGGLYNTDKVITFDQGTATLDGKPFANGGTVSEEGVHTLVVTGKDGKVTKIVFTIKKQGGDGQTVDIGELRGVSDWAKPDLQYAGRIGLTLPVQSDLFSDSVTRKQFSAIAVKLHEALTGEKATAASSNPFQDTSDPEILKAYRLGIVKGTSTDKFSPGALITREQLAAMLMRVVDQSGKKIPGGTAKVFTDRSKFSSYAAEAIDYMSSIGVISGLTPTTFGPKKNASIEQAVIMAKRLHSLLTEQSAAESGSTGSSSGDGQDSPDPGQSGGTESLYAFDATAFELYVKKTNPQPDGGLYKEYAIRNARSLTLPPYSAIYLTAGISYQAFENESYKYNFGGSVLVANHTDKPMVVAAGAIDYSVSSIYRDDMGTVTFPDGKSQKLTPTGPYLRLIAFDGDFDESKEYKDYLDLKKDLYRGDWMTVKLRK</sequence>
<gene>
    <name evidence="6" type="ORF">D3H35_13945</name>
</gene>
<organism evidence="6 7">
    <name type="scientific">Cohnella faecalis</name>
    <dbReference type="NCBI Taxonomy" id="2315694"/>
    <lineage>
        <taxon>Bacteria</taxon>
        <taxon>Bacillati</taxon>
        <taxon>Bacillota</taxon>
        <taxon>Bacilli</taxon>
        <taxon>Bacillales</taxon>
        <taxon>Paenibacillaceae</taxon>
        <taxon>Cohnella</taxon>
    </lineage>
</organism>
<dbReference type="PROSITE" id="PS51272">
    <property type="entry name" value="SLH"/>
    <property type="match status" value="2"/>
</dbReference>
<name>A0A398CHC5_9BACL</name>
<evidence type="ECO:0000256" key="2">
    <source>
        <dbReference type="ARBA" id="ARBA00022737"/>
    </source>
</evidence>
<keyword evidence="7" id="KW-1185">Reference proteome</keyword>
<evidence type="ECO:0000256" key="3">
    <source>
        <dbReference type="SAM" id="MobiDB-lite"/>
    </source>
</evidence>
<evidence type="ECO:0000313" key="6">
    <source>
        <dbReference type="EMBL" id="RIE01880.1"/>
    </source>
</evidence>
<evidence type="ECO:0000259" key="5">
    <source>
        <dbReference type="PROSITE" id="PS51272"/>
    </source>
</evidence>
<dbReference type="InterPro" id="IPR050836">
    <property type="entry name" value="SDS22/Internalin_LRR"/>
</dbReference>
<dbReference type="InterPro" id="IPR001611">
    <property type="entry name" value="Leu-rich_rpt"/>
</dbReference>
<comment type="caution">
    <text evidence="6">The sequence shown here is derived from an EMBL/GenBank/DDBJ whole genome shotgun (WGS) entry which is preliminary data.</text>
</comment>
<feature type="chain" id="PRO_5017323174" description="SLH domain-containing protein" evidence="4">
    <location>
        <begin position="36"/>
        <end position="1041"/>
    </location>
</feature>
<dbReference type="Pfam" id="PF00395">
    <property type="entry name" value="SLH"/>
    <property type="match status" value="2"/>
</dbReference>
<keyword evidence="4" id="KW-0732">Signal</keyword>
<feature type="domain" description="SLH" evidence="5">
    <location>
        <begin position="799"/>
        <end position="862"/>
    </location>
</feature>